<dbReference type="InterPro" id="IPR004915">
    <property type="entry name" value="NS-S_bunyaviral"/>
</dbReference>
<evidence type="ECO:0000259" key="1">
    <source>
        <dbReference type="Pfam" id="PF03231"/>
    </source>
</evidence>
<reference evidence="3" key="1">
    <citation type="submission" date="2006-03" db="EMBL/GenBank/DDBJ databases">
        <title>Complete nucleotide sequence of Impatiens necrotic spot virus tomato isolate found in Apulia (Italy).</title>
        <authorList>
            <person name="Finetti-Sialer M.M."/>
            <person name="Pasciuto M."/>
            <person name="Gallitelli D."/>
        </authorList>
    </citation>
    <scope>NUCLEOTIDE SEQUENCE</scope>
</reference>
<organism evidence="3">
    <name type="scientific">Impatiens necrotic spot virus</name>
    <name type="common">INSV</name>
    <dbReference type="NCBI Taxonomy" id="11612"/>
    <lineage>
        <taxon>Viruses</taxon>
        <taxon>Riboviria</taxon>
        <taxon>Orthornavirae</taxon>
        <taxon>Negarnaviricota</taxon>
        <taxon>Polyploviricotina</taxon>
        <taxon>Bunyaviricetes</taxon>
        <taxon>Elliovirales</taxon>
        <taxon>Tospoviridae</taxon>
        <taxon>Orthotospovirus</taxon>
        <taxon>Orthotospovirus impatiensnecromaculae</taxon>
    </lineage>
</organism>
<name>Q1W716_INSV</name>
<evidence type="ECO:0000259" key="2">
    <source>
        <dbReference type="Pfam" id="PF23017"/>
    </source>
</evidence>
<proteinExistence type="predicted"/>
<feature type="domain" description="Nonstructural protein NS-S N-terminal bunyaviral" evidence="1">
    <location>
        <begin position="1"/>
        <end position="341"/>
    </location>
</feature>
<dbReference type="InterPro" id="IPR053929">
    <property type="entry name" value="NS-S_WIV_bunyaviral"/>
</dbReference>
<protein>
    <submittedName>
        <fullName evidence="3">Nonstructural protein</fullName>
    </submittedName>
</protein>
<dbReference type="PIRSF" id="PIRSF003958">
    <property type="entry name" value="NS-S_TospoV"/>
    <property type="match status" value="1"/>
</dbReference>
<accession>Q1W716</accession>
<evidence type="ECO:0000313" key="3">
    <source>
        <dbReference type="EMBL" id="ABD93458.1"/>
    </source>
</evidence>
<feature type="domain" description="Nonstructural protein NS-S WIV" evidence="2">
    <location>
        <begin position="342"/>
        <end position="426"/>
    </location>
</feature>
<dbReference type="InterPro" id="IPR053928">
    <property type="entry name" value="NS-S_N_bunyaviral"/>
</dbReference>
<dbReference type="Pfam" id="PF03231">
    <property type="entry name" value="Tospov_NS-S_N"/>
    <property type="match status" value="1"/>
</dbReference>
<dbReference type="Pfam" id="PF23017">
    <property type="entry name" value="WIV_2"/>
    <property type="match status" value="1"/>
</dbReference>
<organismHost>
    <name type="scientific">Impatiens</name>
    <dbReference type="NCBI Taxonomy" id="35939"/>
</organismHost>
<dbReference type="EMBL" id="DQ425096">
    <property type="protein sequence ID" value="ABD93458.1"/>
    <property type="molecule type" value="Genomic_RNA"/>
</dbReference>
<sequence length="450" mass="51299">MSSAMYETIIKSKSSIWGTTSSGKAVVDSYWIHDQSSGKKLVEAQLYSDSRSKTSFCYTGKVGFLPTEEKEIISENVFVPIFDDIDLKFSFSGDVVEILVRSNTTNTNGVKHQGHLKVLSSQLLRMFEEQIAVPEITSRFGLKESDIFPPNNFIEAANKGSLSCVKEVLFDVKYSNNQSMGKVSVLSPTRSVHEWLYTLKPVFNQSQTNNRTVNTLAVKSLAMSATSDLMSDTHSFVRLNNNKPFKISLWMRIPKIMKSNTYSRFFTLSDESSPKEYYISIQCLPNHNNVETVIEYNFDQSNLFLNQLLLAVIHKIEMNFSDLKEPYNVIHDMSYPQRIVHSLLEIHTELAQTICDSVQQDIIVFTINEPDLKPKKFELGKKTLNYSEDGYGRKYFLSQTLKSLPRNSQTMSYLDSIQMPDWKFDYAAGEIKISPRSDDVLKAISKLDLN</sequence>